<dbReference type="EMBL" id="AZHW01000518">
    <property type="protein sequence ID" value="ETW98793.1"/>
    <property type="molecule type" value="Genomic_DNA"/>
</dbReference>
<gene>
    <name evidence="1" type="ORF">ETSY1_17350</name>
</gene>
<organism evidence="1 2">
    <name type="scientific">Entotheonella factor</name>
    <dbReference type="NCBI Taxonomy" id="1429438"/>
    <lineage>
        <taxon>Bacteria</taxon>
        <taxon>Pseudomonadati</taxon>
        <taxon>Nitrospinota/Tectimicrobiota group</taxon>
        <taxon>Candidatus Tectimicrobiota</taxon>
        <taxon>Candidatus Entotheonellia</taxon>
        <taxon>Candidatus Entotheonellales</taxon>
        <taxon>Candidatus Entotheonellaceae</taxon>
        <taxon>Candidatus Entotheonella</taxon>
    </lineage>
</organism>
<reference evidence="1 2" key="1">
    <citation type="journal article" date="2014" name="Nature">
        <title>An environmental bacterial taxon with a large and distinct metabolic repertoire.</title>
        <authorList>
            <person name="Wilson M.C."/>
            <person name="Mori T."/>
            <person name="Ruckert C."/>
            <person name="Uria A.R."/>
            <person name="Helf M.J."/>
            <person name="Takada K."/>
            <person name="Gernert C."/>
            <person name="Steffens U.A."/>
            <person name="Heycke N."/>
            <person name="Schmitt S."/>
            <person name="Rinke C."/>
            <person name="Helfrich E.J."/>
            <person name="Brachmann A.O."/>
            <person name="Gurgui C."/>
            <person name="Wakimoto T."/>
            <person name="Kracht M."/>
            <person name="Crusemann M."/>
            <person name="Hentschel U."/>
            <person name="Abe I."/>
            <person name="Matsunaga S."/>
            <person name="Kalinowski J."/>
            <person name="Takeyama H."/>
            <person name="Piel J."/>
        </authorList>
    </citation>
    <scope>NUCLEOTIDE SEQUENCE [LARGE SCALE GENOMIC DNA]</scope>
    <source>
        <strain evidence="2">TSY1</strain>
    </source>
</reference>
<evidence type="ECO:0000313" key="2">
    <source>
        <dbReference type="Proteomes" id="UP000019141"/>
    </source>
</evidence>
<comment type="caution">
    <text evidence="1">The sequence shown here is derived from an EMBL/GenBank/DDBJ whole genome shotgun (WGS) entry which is preliminary data.</text>
</comment>
<sequence>MFGKVAIQTMPTTAWGLPPNKPHQVFIVLPDTVASDKEKKNFTQSSSELFIYMRVVLNSFKE</sequence>
<dbReference type="HOGENOM" id="CLU_2895584_0_0_7"/>
<name>W4LL49_ENTF1</name>
<evidence type="ECO:0000313" key="1">
    <source>
        <dbReference type="EMBL" id="ETW98793.1"/>
    </source>
</evidence>
<proteinExistence type="predicted"/>
<accession>W4LL49</accession>
<dbReference type="AlphaFoldDB" id="W4LL49"/>
<protein>
    <submittedName>
        <fullName evidence="1">Uncharacterized protein</fullName>
    </submittedName>
</protein>
<dbReference type="Proteomes" id="UP000019141">
    <property type="component" value="Unassembled WGS sequence"/>
</dbReference>
<keyword evidence="2" id="KW-1185">Reference proteome</keyword>